<evidence type="ECO:0000259" key="2">
    <source>
        <dbReference type="Pfam" id="PF00582"/>
    </source>
</evidence>
<organism evidence="3 4">
    <name type="scientific">Kribbella sancticallisti</name>
    <dbReference type="NCBI Taxonomy" id="460087"/>
    <lineage>
        <taxon>Bacteria</taxon>
        <taxon>Bacillati</taxon>
        <taxon>Actinomycetota</taxon>
        <taxon>Actinomycetes</taxon>
        <taxon>Propionibacteriales</taxon>
        <taxon>Kribbellaceae</taxon>
        <taxon>Kribbella</taxon>
    </lineage>
</organism>
<dbReference type="InterPro" id="IPR014729">
    <property type="entry name" value="Rossmann-like_a/b/a_fold"/>
</dbReference>
<proteinExistence type="inferred from homology"/>
<dbReference type="SUPFAM" id="SSF52402">
    <property type="entry name" value="Adenine nucleotide alpha hydrolases-like"/>
    <property type="match status" value="2"/>
</dbReference>
<evidence type="ECO:0000313" key="4">
    <source>
        <dbReference type="Proteomes" id="UP001500393"/>
    </source>
</evidence>
<evidence type="ECO:0000256" key="1">
    <source>
        <dbReference type="ARBA" id="ARBA00008791"/>
    </source>
</evidence>
<dbReference type="PANTHER" id="PTHR46268">
    <property type="entry name" value="STRESS RESPONSE PROTEIN NHAX"/>
    <property type="match status" value="1"/>
</dbReference>
<dbReference type="PANTHER" id="PTHR46268:SF6">
    <property type="entry name" value="UNIVERSAL STRESS PROTEIN UP12"/>
    <property type="match status" value="1"/>
</dbReference>
<name>A0ABP4PJ15_9ACTN</name>
<protein>
    <recommendedName>
        <fullName evidence="2">UspA domain-containing protein</fullName>
    </recommendedName>
</protein>
<comment type="similarity">
    <text evidence="1">Belongs to the universal stress protein A family.</text>
</comment>
<dbReference type="InterPro" id="IPR006016">
    <property type="entry name" value="UspA"/>
</dbReference>
<sequence length="233" mass="24647">MVGKQIVVGVDVAWRRSGALDWALHEAALRQMPLHAVHVVDERPGYAFPLSGDSQVAVALAIPEPDSGFIDELEQYVVAAGQTLEFGTDVLVGSPHRRLVELSSEAALTVAGRRGAGGFDRLLIGSTSEFVANHAEGPVVVVPDGWRPDRATEAPIVVGVDLGEQHDAALEFAFDTAALHHVPLWMVHAWDAQLIVLGGHRGKSGLMIGSVARGVLQYAGVPVAVVHERGASS</sequence>
<evidence type="ECO:0000313" key="3">
    <source>
        <dbReference type="EMBL" id="GAA1579636.1"/>
    </source>
</evidence>
<comment type="caution">
    <text evidence="3">The sequence shown here is derived from an EMBL/GenBank/DDBJ whole genome shotgun (WGS) entry which is preliminary data.</text>
</comment>
<dbReference type="Pfam" id="PF00582">
    <property type="entry name" value="Usp"/>
    <property type="match status" value="2"/>
</dbReference>
<dbReference type="PRINTS" id="PR01438">
    <property type="entry name" value="UNVRSLSTRESS"/>
</dbReference>
<dbReference type="InterPro" id="IPR006015">
    <property type="entry name" value="Universal_stress_UspA"/>
</dbReference>
<dbReference type="Gene3D" id="3.40.50.620">
    <property type="entry name" value="HUPs"/>
    <property type="match status" value="3"/>
</dbReference>
<gene>
    <name evidence="3" type="ORF">GCM10009789_36740</name>
</gene>
<dbReference type="Proteomes" id="UP001500393">
    <property type="component" value="Unassembled WGS sequence"/>
</dbReference>
<reference evidence="4" key="1">
    <citation type="journal article" date="2019" name="Int. J. Syst. Evol. Microbiol.">
        <title>The Global Catalogue of Microorganisms (GCM) 10K type strain sequencing project: providing services to taxonomists for standard genome sequencing and annotation.</title>
        <authorList>
            <consortium name="The Broad Institute Genomics Platform"/>
            <consortium name="The Broad Institute Genome Sequencing Center for Infectious Disease"/>
            <person name="Wu L."/>
            <person name="Ma J."/>
        </authorList>
    </citation>
    <scope>NUCLEOTIDE SEQUENCE [LARGE SCALE GENOMIC DNA]</scope>
    <source>
        <strain evidence="4">JCM 14969</strain>
    </source>
</reference>
<dbReference type="EMBL" id="BAAAOS010000020">
    <property type="protein sequence ID" value="GAA1579636.1"/>
    <property type="molecule type" value="Genomic_DNA"/>
</dbReference>
<feature type="domain" description="UspA" evidence="2">
    <location>
        <begin position="4"/>
        <end position="143"/>
    </location>
</feature>
<feature type="domain" description="UspA" evidence="2">
    <location>
        <begin position="188"/>
        <end position="227"/>
    </location>
</feature>
<keyword evidence="4" id="KW-1185">Reference proteome</keyword>
<accession>A0ABP4PJ15</accession>